<evidence type="ECO:0000256" key="5">
    <source>
        <dbReference type="SAM" id="Phobius"/>
    </source>
</evidence>
<dbReference type="PANTHER" id="PTHR43066">
    <property type="entry name" value="RHOMBOID-RELATED PROTEIN"/>
    <property type="match status" value="1"/>
</dbReference>
<evidence type="ECO:0000256" key="4">
    <source>
        <dbReference type="ARBA" id="ARBA00023136"/>
    </source>
</evidence>
<organism evidence="7 8">
    <name type="scientific">Sphingomonas kyeonggiensis</name>
    <dbReference type="NCBI Taxonomy" id="1268553"/>
    <lineage>
        <taxon>Bacteria</taxon>
        <taxon>Pseudomonadati</taxon>
        <taxon>Pseudomonadota</taxon>
        <taxon>Alphaproteobacteria</taxon>
        <taxon>Sphingomonadales</taxon>
        <taxon>Sphingomonadaceae</taxon>
        <taxon>Sphingomonas</taxon>
    </lineage>
</organism>
<comment type="caution">
    <text evidence="7">The sequence shown here is derived from an EMBL/GenBank/DDBJ whole genome shotgun (WGS) entry which is preliminary data.</text>
</comment>
<evidence type="ECO:0000313" key="8">
    <source>
        <dbReference type="Proteomes" id="UP000575241"/>
    </source>
</evidence>
<keyword evidence="7" id="KW-0378">Hydrolase</keyword>
<feature type="transmembrane region" description="Helical" evidence="5">
    <location>
        <begin position="152"/>
        <end position="176"/>
    </location>
</feature>
<evidence type="ECO:0000256" key="3">
    <source>
        <dbReference type="ARBA" id="ARBA00022989"/>
    </source>
</evidence>
<dbReference type="GO" id="GO:0016020">
    <property type="term" value="C:membrane"/>
    <property type="evidence" value="ECO:0007669"/>
    <property type="project" value="UniProtKB-SubCell"/>
</dbReference>
<proteinExistence type="predicted"/>
<evidence type="ECO:0000256" key="1">
    <source>
        <dbReference type="ARBA" id="ARBA00004141"/>
    </source>
</evidence>
<dbReference type="SUPFAM" id="SSF144091">
    <property type="entry name" value="Rhomboid-like"/>
    <property type="match status" value="1"/>
</dbReference>
<evidence type="ECO:0000256" key="2">
    <source>
        <dbReference type="ARBA" id="ARBA00022692"/>
    </source>
</evidence>
<dbReference type="AlphaFoldDB" id="A0A7W7K1H2"/>
<keyword evidence="7" id="KW-0645">Protease</keyword>
<dbReference type="Gene3D" id="1.20.1540.10">
    <property type="entry name" value="Rhomboid-like"/>
    <property type="match status" value="1"/>
</dbReference>
<dbReference type="InterPro" id="IPR022764">
    <property type="entry name" value="Peptidase_S54_rhomboid_dom"/>
</dbReference>
<feature type="transmembrane region" description="Helical" evidence="5">
    <location>
        <begin position="7"/>
        <end position="27"/>
    </location>
</feature>
<reference evidence="7 8" key="1">
    <citation type="submission" date="2020-08" db="EMBL/GenBank/DDBJ databases">
        <title>Functional genomics of gut bacteria from endangered species of beetles.</title>
        <authorList>
            <person name="Carlos-Shanley C."/>
        </authorList>
    </citation>
    <scope>NUCLEOTIDE SEQUENCE [LARGE SCALE GENOMIC DNA]</scope>
    <source>
        <strain evidence="7 8">S00224</strain>
    </source>
</reference>
<evidence type="ECO:0000259" key="6">
    <source>
        <dbReference type="Pfam" id="PF01694"/>
    </source>
</evidence>
<dbReference type="GO" id="GO:0006508">
    <property type="term" value="P:proteolysis"/>
    <property type="evidence" value="ECO:0007669"/>
    <property type="project" value="UniProtKB-KW"/>
</dbReference>
<keyword evidence="3 5" id="KW-1133">Transmembrane helix</keyword>
<feature type="transmembrane region" description="Helical" evidence="5">
    <location>
        <begin position="97"/>
        <end position="115"/>
    </location>
</feature>
<dbReference type="RefSeq" id="WP_184166327.1">
    <property type="nucleotide sequence ID" value="NZ_JACHLN010000002.1"/>
</dbReference>
<feature type="transmembrane region" description="Helical" evidence="5">
    <location>
        <begin position="65"/>
        <end position="85"/>
    </location>
</feature>
<dbReference type="Proteomes" id="UP000575241">
    <property type="component" value="Unassembled WGS sequence"/>
</dbReference>
<feature type="domain" description="Peptidase S54 rhomboid" evidence="6">
    <location>
        <begin position="62"/>
        <end position="211"/>
    </location>
</feature>
<protein>
    <submittedName>
        <fullName evidence="7">Membrane associated rhomboid family serine protease</fullName>
    </submittedName>
</protein>
<accession>A0A7W7K1H2</accession>
<dbReference type="Pfam" id="PF01694">
    <property type="entry name" value="Rhomboid"/>
    <property type="match status" value="1"/>
</dbReference>
<feature type="transmembrane region" description="Helical" evidence="5">
    <location>
        <begin position="188"/>
        <end position="207"/>
    </location>
</feature>
<dbReference type="GO" id="GO:0004252">
    <property type="term" value="F:serine-type endopeptidase activity"/>
    <property type="evidence" value="ECO:0007669"/>
    <property type="project" value="InterPro"/>
</dbReference>
<sequence>MKFRDFPATILISAITALVGAVILITGNLQEAAVLGGFIPARAGAELFTPGTPAVPAILTPLTTLFIHVSALQIFFNVLILVITGQKTEQVIGWPQFLLLYVIGAFASAGVYYLLTPDALWPLLGMNGAVSAVLGAYALLYGQPRTAAVGPFSARTVHVAWLAAAWAVISILTGLLQPTPQGVSLFESLAWSAAAPIGGFLAGLAAARPLFMWHWRKA</sequence>
<keyword evidence="4 5" id="KW-0472">Membrane</keyword>
<gene>
    <name evidence="7" type="ORF">HNP52_002031</name>
</gene>
<dbReference type="InterPro" id="IPR035952">
    <property type="entry name" value="Rhomboid-like_sf"/>
</dbReference>
<keyword evidence="2 5" id="KW-0812">Transmembrane</keyword>
<comment type="subcellular location">
    <subcellularLocation>
        <location evidence="1">Membrane</location>
        <topology evidence="1">Multi-pass membrane protein</topology>
    </subcellularLocation>
</comment>
<evidence type="ECO:0000313" key="7">
    <source>
        <dbReference type="EMBL" id="MBB4838962.1"/>
    </source>
</evidence>
<dbReference type="PANTHER" id="PTHR43066:SF11">
    <property type="entry name" value="PEPTIDASE S54 RHOMBOID DOMAIN-CONTAINING PROTEIN"/>
    <property type="match status" value="1"/>
</dbReference>
<name>A0A7W7K1H2_9SPHN</name>
<keyword evidence="8" id="KW-1185">Reference proteome</keyword>
<dbReference type="EMBL" id="JACHLN010000002">
    <property type="protein sequence ID" value="MBB4838962.1"/>
    <property type="molecule type" value="Genomic_DNA"/>
</dbReference>
<feature type="transmembrane region" description="Helical" evidence="5">
    <location>
        <begin position="121"/>
        <end position="140"/>
    </location>
</feature>